<protein>
    <submittedName>
        <fullName evidence="1">Uncharacterized protein</fullName>
    </submittedName>
</protein>
<organism evidence="1 2">
    <name type="scientific">Exiguobacterium aurantiacum</name>
    <dbReference type="NCBI Taxonomy" id="33987"/>
    <lineage>
        <taxon>Bacteria</taxon>
        <taxon>Bacillati</taxon>
        <taxon>Bacillota</taxon>
        <taxon>Bacilli</taxon>
        <taxon>Bacillales</taxon>
        <taxon>Bacillales Family XII. Incertae Sedis</taxon>
        <taxon>Exiguobacterium</taxon>
    </lineage>
</organism>
<dbReference type="Proteomes" id="UP000254060">
    <property type="component" value="Unassembled WGS sequence"/>
</dbReference>
<evidence type="ECO:0000313" key="2">
    <source>
        <dbReference type="Proteomes" id="UP000254060"/>
    </source>
</evidence>
<accession>A0A377FXR6</accession>
<dbReference type="EMBL" id="UGGP01000001">
    <property type="protein sequence ID" value="STO09609.1"/>
    <property type="molecule type" value="Genomic_DNA"/>
</dbReference>
<evidence type="ECO:0000313" key="1">
    <source>
        <dbReference type="EMBL" id="STO09609.1"/>
    </source>
</evidence>
<sequence>MNKIILSDWERKKYGDYVNQLRKYPDCFEYCVLPNYEDYMETAQTECIQLGDCFAVLMKHAGHYILVAILFDVEWEVRDVLEWLDRWEIRCMRPTTETLLIQHANGLVEEIKFKDHPLLLIEKGSKTLLLDPEELVDVADVYEQYKKINNTGLAEDITVESD</sequence>
<dbReference type="AlphaFoldDB" id="A0A377FXR6"/>
<proteinExistence type="predicted"/>
<dbReference type="RefSeq" id="WP_029333973.1">
    <property type="nucleotide sequence ID" value="NZ_UGGP01000001.1"/>
</dbReference>
<reference evidence="1 2" key="1">
    <citation type="submission" date="2018-06" db="EMBL/GenBank/DDBJ databases">
        <authorList>
            <consortium name="Pathogen Informatics"/>
            <person name="Doyle S."/>
        </authorList>
    </citation>
    <scope>NUCLEOTIDE SEQUENCE [LARGE SCALE GENOMIC DNA]</scope>
    <source>
        <strain evidence="1 2">NCTC13163</strain>
    </source>
</reference>
<dbReference type="STRING" id="1397694.GCA_000702585_00469"/>
<gene>
    <name evidence="1" type="ORF">NCTC13163_03047</name>
</gene>
<dbReference type="OrthoDB" id="2354479at2"/>
<name>A0A377FXR6_9BACL</name>